<name>A0A2P9HRF4_9HYPH</name>
<evidence type="ECO:0000313" key="2">
    <source>
        <dbReference type="Proteomes" id="UP000246073"/>
    </source>
</evidence>
<protein>
    <submittedName>
        <fullName evidence="1">Uncharacterized protein</fullName>
    </submittedName>
</protein>
<proteinExistence type="predicted"/>
<dbReference type="EMBL" id="OOFM01000005">
    <property type="protein sequence ID" value="SPL66726.1"/>
    <property type="molecule type" value="Genomic_DNA"/>
</dbReference>
<accession>A0A2P9HRF4</accession>
<organism evidence="1 2">
    <name type="scientific">Ochrobactrum soli</name>
    <dbReference type="NCBI Taxonomy" id="2448455"/>
    <lineage>
        <taxon>Bacteria</taxon>
        <taxon>Pseudomonadati</taxon>
        <taxon>Pseudomonadota</taxon>
        <taxon>Alphaproteobacteria</taxon>
        <taxon>Hyphomicrobiales</taxon>
        <taxon>Brucellaceae</taxon>
        <taxon>Brucella/Ochrobactrum group</taxon>
        <taxon>Ochrobactrum</taxon>
    </lineage>
</organism>
<dbReference type="AlphaFoldDB" id="A0A2P9HRF4"/>
<reference evidence="2" key="1">
    <citation type="submission" date="2017-12" db="EMBL/GenBank/DDBJ databases">
        <authorList>
            <person name="Diaz M."/>
        </authorList>
    </citation>
    <scope>NUCLEOTIDE SEQUENCE [LARGE SCALE GENOMIC DNA]</scope>
    <source>
        <strain evidence="2">FI11154</strain>
    </source>
</reference>
<gene>
    <name evidence="1" type="ORF">OHAE_2593</name>
</gene>
<dbReference type="Proteomes" id="UP000246073">
    <property type="component" value="Unassembled WGS sequence"/>
</dbReference>
<evidence type="ECO:0000313" key="1">
    <source>
        <dbReference type="EMBL" id="SPL66726.1"/>
    </source>
</evidence>
<sequence length="42" mass="4698">MPASRLGFRRFFQDPSACHRSPVRGVYKKGAFSLQVRTAGQS</sequence>